<dbReference type="SMART" id="SM00283">
    <property type="entry name" value="MA"/>
    <property type="match status" value="1"/>
</dbReference>
<keyword evidence="2 3" id="KW-0807">Transducer</keyword>
<comment type="caution">
    <text evidence="7">The sequence shown here is derived from an EMBL/GenBank/DDBJ whole genome shotgun (WGS) entry which is preliminary data.</text>
</comment>
<evidence type="ECO:0000256" key="4">
    <source>
        <dbReference type="SAM" id="Coils"/>
    </source>
</evidence>
<organism evidence="7 8">
    <name type="scientific">Vibrio navarrensis</name>
    <dbReference type="NCBI Taxonomy" id="29495"/>
    <lineage>
        <taxon>Bacteria</taxon>
        <taxon>Pseudomonadati</taxon>
        <taxon>Pseudomonadota</taxon>
        <taxon>Gammaproteobacteria</taxon>
        <taxon>Vibrionales</taxon>
        <taxon>Vibrionaceae</taxon>
        <taxon>Vibrio</taxon>
    </lineage>
</organism>
<evidence type="ECO:0000313" key="7">
    <source>
        <dbReference type="EMBL" id="ELN6933733.1"/>
    </source>
</evidence>
<dbReference type="GO" id="GO:0016020">
    <property type="term" value="C:membrane"/>
    <property type="evidence" value="ECO:0007669"/>
    <property type="project" value="UniProtKB-SubCell"/>
</dbReference>
<accession>A0AAI9CTT9</accession>
<dbReference type="Gene3D" id="1.10.287.950">
    <property type="entry name" value="Methyl-accepting chemotaxis protein"/>
    <property type="match status" value="1"/>
</dbReference>
<feature type="domain" description="Methyl-accepting transducer" evidence="6">
    <location>
        <begin position="112"/>
        <end position="320"/>
    </location>
</feature>
<sequence>MSQFNTSSTTSMTGSKRSVTIFLLCSACVLPLITLLTASGLTYFSGVISASTLLMLFLGITPLFRHADTSETHLVSAQTKEDHVHLEVVKNYQQSLLEFLPLWIRLQDLVSNQVEENVNDLVGSFTEIYQRLQTSVETSRAKAQGMDGEQGLGQVLLVAEKQLAEITQVLRQAMQNREDLLKEITELAAITDELKTMGADVAGIASQTNLLALNAAIEAARAGEHGRGFAVVADEVRTLSTRSGETGARITQRIDQANERLLRTLSRTEQFAEEDDAQLTNAESNVQQVLSDFKQISSKLALSSSQLMLESDGVQSDIQQIIVGLQFQDRVGQILSHIRADMHKLQQTFQNHSYCVQQGKAVEPIDIQRWMAEISKTYTTLEQTDVHRGYKANQVKHSDDDITFF</sequence>
<keyword evidence="5" id="KW-1133">Transmembrane helix</keyword>
<dbReference type="Proteomes" id="UP001253463">
    <property type="component" value="Unassembled WGS sequence"/>
</dbReference>
<dbReference type="EMBL" id="ABNSCA010000010">
    <property type="protein sequence ID" value="ELN6933733.1"/>
    <property type="molecule type" value="Genomic_DNA"/>
</dbReference>
<dbReference type="InterPro" id="IPR004089">
    <property type="entry name" value="MCPsignal_dom"/>
</dbReference>
<evidence type="ECO:0000313" key="8">
    <source>
        <dbReference type="Proteomes" id="UP001253463"/>
    </source>
</evidence>
<dbReference type="SUPFAM" id="SSF58104">
    <property type="entry name" value="Methyl-accepting chemotaxis protein (MCP) signaling domain"/>
    <property type="match status" value="1"/>
</dbReference>
<feature type="coiled-coil region" evidence="4">
    <location>
        <begin position="156"/>
        <end position="190"/>
    </location>
</feature>
<dbReference type="AlphaFoldDB" id="A0AAI9CTT9"/>
<gene>
    <name evidence="7" type="ORF">RZY48_003182</name>
</gene>
<evidence type="ECO:0000259" key="6">
    <source>
        <dbReference type="PROSITE" id="PS50111"/>
    </source>
</evidence>
<keyword evidence="4" id="KW-0175">Coiled coil</keyword>
<evidence type="ECO:0000256" key="3">
    <source>
        <dbReference type="PROSITE-ProRule" id="PRU00284"/>
    </source>
</evidence>
<dbReference type="GO" id="GO:0007165">
    <property type="term" value="P:signal transduction"/>
    <property type="evidence" value="ECO:0007669"/>
    <property type="project" value="UniProtKB-KW"/>
</dbReference>
<proteinExistence type="predicted"/>
<evidence type="ECO:0000256" key="2">
    <source>
        <dbReference type="ARBA" id="ARBA00023224"/>
    </source>
</evidence>
<keyword evidence="5" id="KW-0472">Membrane</keyword>
<dbReference type="PANTHER" id="PTHR32089">
    <property type="entry name" value="METHYL-ACCEPTING CHEMOTAXIS PROTEIN MCPB"/>
    <property type="match status" value="1"/>
</dbReference>
<protein>
    <recommendedName>
        <fullName evidence="6">Methyl-accepting transducer domain-containing protein</fullName>
    </recommendedName>
</protein>
<dbReference type="Pfam" id="PF00015">
    <property type="entry name" value="MCPsignal"/>
    <property type="match status" value="1"/>
</dbReference>
<dbReference type="PANTHER" id="PTHR32089:SF112">
    <property type="entry name" value="LYSOZYME-LIKE PROTEIN-RELATED"/>
    <property type="match status" value="1"/>
</dbReference>
<evidence type="ECO:0000256" key="5">
    <source>
        <dbReference type="SAM" id="Phobius"/>
    </source>
</evidence>
<feature type="transmembrane region" description="Helical" evidence="5">
    <location>
        <begin position="21"/>
        <end position="38"/>
    </location>
</feature>
<dbReference type="PROSITE" id="PS50111">
    <property type="entry name" value="CHEMOTAXIS_TRANSDUC_2"/>
    <property type="match status" value="1"/>
</dbReference>
<reference evidence="7" key="1">
    <citation type="submission" date="2023-10" db="EMBL/GenBank/DDBJ databases">
        <authorList>
            <consortium name="PulseNet: The National Subtyping Network for Foodborne Disease Surveillance"/>
        </authorList>
    </citation>
    <scope>NUCLEOTIDE SEQUENCE</scope>
    <source>
        <strain evidence="7">PNUSAV004886</strain>
    </source>
</reference>
<keyword evidence="5" id="KW-0812">Transmembrane</keyword>
<comment type="subcellular location">
    <subcellularLocation>
        <location evidence="1">Membrane</location>
    </subcellularLocation>
</comment>
<evidence type="ECO:0000256" key="1">
    <source>
        <dbReference type="ARBA" id="ARBA00004370"/>
    </source>
</evidence>
<dbReference type="GO" id="GO:0006935">
    <property type="term" value="P:chemotaxis"/>
    <property type="evidence" value="ECO:0007669"/>
    <property type="project" value="UniProtKB-ARBA"/>
</dbReference>
<name>A0AAI9CTT9_9VIBR</name>